<protein>
    <recommendedName>
        <fullName evidence="1">Aminoglycoside phosphotransferase domain-containing protein</fullName>
    </recommendedName>
</protein>
<gene>
    <name evidence="2" type="ORF">C8A01DRAFT_45417</name>
</gene>
<dbReference type="InterPro" id="IPR002575">
    <property type="entry name" value="Aminoglycoside_PTrfase"/>
</dbReference>
<organism evidence="2 3">
    <name type="scientific">Parachaetomium inaequale</name>
    <dbReference type="NCBI Taxonomy" id="2588326"/>
    <lineage>
        <taxon>Eukaryota</taxon>
        <taxon>Fungi</taxon>
        <taxon>Dikarya</taxon>
        <taxon>Ascomycota</taxon>
        <taxon>Pezizomycotina</taxon>
        <taxon>Sordariomycetes</taxon>
        <taxon>Sordariomycetidae</taxon>
        <taxon>Sordariales</taxon>
        <taxon>Chaetomiaceae</taxon>
        <taxon>Parachaetomium</taxon>
    </lineage>
</organism>
<evidence type="ECO:0000259" key="1">
    <source>
        <dbReference type="Pfam" id="PF01636"/>
    </source>
</evidence>
<sequence length="408" mass="45678">MSSYSSAEDAYDSDEPPELALDLAKLVDRASEVLKVKCTGAKKLTQGSSHEIFTLHFQRSPAAPESLVRAGFSCIAQFTRGNSDTAKSVSEIATARYLKRFTEIPVPEIYYYDLDPDNDIGAPFVLMERMPGRHLHKIWDTLSLETKKSALSQIASVIVQLASLKFDQIGSLDEHGVGPLISPCFEQPKGPFLSTGAHLRSFVCPHSVSPPELRNLLQQTQQEIDRFLALNAHALYLQPPFCLIHADFDGQNMLFLEESPDNPSPGLTLTGLIDFEYAHTGPHHFLYEYPIFIQDVHWSKELYADNAVLRAHFVRAIYDALPATASEARSTFIASMNDKSFALSWFRDAFMMMRCSEETLVGSATFYLQSLKDGTGLAYSGRMDYVPERYSQDGELLPPEETVERKET</sequence>
<proteinExistence type="predicted"/>
<dbReference type="Gene3D" id="3.90.1200.10">
    <property type="match status" value="1"/>
</dbReference>
<dbReference type="Pfam" id="PF01636">
    <property type="entry name" value="APH"/>
    <property type="match status" value="1"/>
</dbReference>
<evidence type="ECO:0000313" key="2">
    <source>
        <dbReference type="EMBL" id="KAK4041458.1"/>
    </source>
</evidence>
<keyword evidence="3" id="KW-1185">Reference proteome</keyword>
<name>A0AAN6PJY7_9PEZI</name>
<dbReference type="PANTHER" id="PTHR21310">
    <property type="entry name" value="AMINOGLYCOSIDE PHOSPHOTRANSFERASE-RELATED-RELATED"/>
    <property type="match status" value="1"/>
</dbReference>
<dbReference type="EMBL" id="MU854357">
    <property type="protein sequence ID" value="KAK4041458.1"/>
    <property type="molecule type" value="Genomic_DNA"/>
</dbReference>
<comment type="caution">
    <text evidence="2">The sequence shown here is derived from an EMBL/GenBank/DDBJ whole genome shotgun (WGS) entry which is preliminary data.</text>
</comment>
<dbReference type="SUPFAM" id="SSF56112">
    <property type="entry name" value="Protein kinase-like (PK-like)"/>
    <property type="match status" value="1"/>
</dbReference>
<evidence type="ECO:0000313" key="3">
    <source>
        <dbReference type="Proteomes" id="UP001303115"/>
    </source>
</evidence>
<dbReference type="Proteomes" id="UP001303115">
    <property type="component" value="Unassembled WGS sequence"/>
</dbReference>
<dbReference type="InterPro" id="IPR011009">
    <property type="entry name" value="Kinase-like_dom_sf"/>
</dbReference>
<dbReference type="InterPro" id="IPR051678">
    <property type="entry name" value="AGP_Transferase"/>
</dbReference>
<dbReference type="PANTHER" id="PTHR21310:SF15">
    <property type="entry name" value="AMINOGLYCOSIDE PHOSPHOTRANSFERASE DOMAIN-CONTAINING PROTEIN"/>
    <property type="match status" value="1"/>
</dbReference>
<accession>A0AAN6PJY7</accession>
<reference evidence="3" key="1">
    <citation type="journal article" date="2023" name="Mol. Phylogenet. Evol.">
        <title>Genome-scale phylogeny and comparative genomics of the fungal order Sordariales.</title>
        <authorList>
            <person name="Hensen N."/>
            <person name="Bonometti L."/>
            <person name="Westerberg I."/>
            <person name="Brannstrom I.O."/>
            <person name="Guillou S."/>
            <person name="Cros-Aarteil S."/>
            <person name="Calhoun S."/>
            <person name="Haridas S."/>
            <person name="Kuo A."/>
            <person name="Mondo S."/>
            <person name="Pangilinan J."/>
            <person name="Riley R."/>
            <person name="LaButti K."/>
            <person name="Andreopoulos B."/>
            <person name="Lipzen A."/>
            <person name="Chen C."/>
            <person name="Yan M."/>
            <person name="Daum C."/>
            <person name="Ng V."/>
            <person name="Clum A."/>
            <person name="Steindorff A."/>
            <person name="Ohm R.A."/>
            <person name="Martin F."/>
            <person name="Silar P."/>
            <person name="Natvig D.O."/>
            <person name="Lalanne C."/>
            <person name="Gautier V."/>
            <person name="Ament-Velasquez S.L."/>
            <person name="Kruys A."/>
            <person name="Hutchinson M.I."/>
            <person name="Powell A.J."/>
            <person name="Barry K."/>
            <person name="Miller A.N."/>
            <person name="Grigoriev I.V."/>
            <person name="Debuchy R."/>
            <person name="Gladieux P."/>
            <person name="Hiltunen Thoren M."/>
            <person name="Johannesson H."/>
        </authorList>
    </citation>
    <scope>NUCLEOTIDE SEQUENCE [LARGE SCALE GENOMIC DNA]</scope>
    <source>
        <strain evidence="3">CBS 284.82</strain>
    </source>
</reference>
<feature type="domain" description="Aminoglycoside phosphotransferase" evidence="1">
    <location>
        <begin position="89"/>
        <end position="283"/>
    </location>
</feature>
<dbReference type="AlphaFoldDB" id="A0AAN6PJY7"/>